<accession>A0A916KP08</accession>
<evidence type="ECO:0000313" key="1">
    <source>
        <dbReference type="EMBL" id="CCU55428.1"/>
    </source>
</evidence>
<dbReference type="OrthoDB" id="28598at10239"/>
<organism evidence="1 2">
    <name type="scientific">Adoxophyes honmai entomopoxvirus 'L'</name>
    <dbReference type="NCBI Taxonomy" id="1293540"/>
    <lineage>
        <taxon>Viruses</taxon>
        <taxon>Varidnaviria</taxon>
        <taxon>Bamfordvirae</taxon>
        <taxon>Nucleocytoviricota</taxon>
        <taxon>Pokkesviricetes</taxon>
        <taxon>Chitovirales</taxon>
        <taxon>Poxviridae</taxon>
        <taxon>Entomopoxvirinae</taxon>
        <taxon>Betaentomopoxvirus</taxon>
        <taxon>Betaentomopoxvirus ahonmai</taxon>
    </lineage>
</organism>
<dbReference type="RefSeq" id="YP_008003930.1">
    <property type="nucleotide sequence ID" value="NC_021247.1"/>
</dbReference>
<dbReference type="KEGG" id="vg:15614036"/>
<dbReference type="GeneID" id="15614036"/>
<keyword evidence="2" id="KW-1185">Reference proteome</keyword>
<name>A0A916KP08_9POXV</name>
<dbReference type="EMBL" id="HF679131">
    <property type="protein sequence ID" value="CCU55428.1"/>
    <property type="molecule type" value="Genomic_DNA"/>
</dbReference>
<proteinExistence type="predicted"/>
<dbReference type="Proteomes" id="UP000792575">
    <property type="component" value="Genome"/>
</dbReference>
<sequence>MSKYMILYICNIKSYKDINLSNDIIIHINSDDNIISDEIKLYEPDTYKIINYETTSTSDYDCELVLIPKDIDINTELDKITNIINSVALEIIIVSENLEFQNIIKELVSDVNITCYSDFKFVLDITNYLLDKKHLKKINKIKVLYYEDL</sequence>
<protein>
    <submittedName>
        <fullName evidence="1">Uncharacterized protein</fullName>
    </submittedName>
</protein>
<reference evidence="1" key="1">
    <citation type="journal article" date="2013" name="J. Virol.">
        <title>New Insights into the Evolution of Entomopoxvirinae from the Complete Genome Sequences of Four Entomopoxviruses Infecting Adoxophyes honmai, Choristoneura biennis, Choristoneura rosaceana, and Mythimna separata.</title>
        <authorList>
            <person name="Theze J."/>
            <person name="Takatsuka J."/>
            <person name="Li Z."/>
            <person name="Gallais J."/>
            <person name="Doucet D."/>
            <person name="Arif B."/>
            <person name="Nakai M."/>
            <person name="Herniou E.A."/>
        </authorList>
    </citation>
    <scope>NUCLEOTIDE SEQUENCE</scope>
    <source>
        <strain evidence="1">Tokyo</strain>
    </source>
</reference>
<evidence type="ECO:0000313" key="2">
    <source>
        <dbReference type="Proteomes" id="UP000792575"/>
    </source>
</evidence>
<gene>
    <name evidence="1" type="ORF">AHEV_107</name>
</gene>